<dbReference type="Proteomes" id="UP000324748">
    <property type="component" value="Unassembled WGS sequence"/>
</dbReference>
<evidence type="ECO:0000313" key="2">
    <source>
        <dbReference type="Proteomes" id="UP000324748"/>
    </source>
</evidence>
<proteinExistence type="predicted"/>
<name>A0A5B0LI01_PUCGR</name>
<accession>A0A5B0LI01</accession>
<keyword evidence="2" id="KW-1185">Reference proteome</keyword>
<sequence>MTIHRHQNWIKQLFNGHHATYQLDDSSRRRELMDIIVTVAREPNRGFEVIGVAYDASMFSIDQINFQLSSRDMAALVARFRNVLNLSHVHDLHQFACLELSDHLQDSSLPRESYLLHTYAKTHCPTRTQNFYPTRSSYLGYLTKRGRNYGVCQTRTDSTFWMVRISRTLIPEDLDHWGTDRPTMAMATRDQSRFIRTVVARIPPAPRSSLAESTPSQLAAN</sequence>
<comment type="caution">
    <text evidence="1">The sequence shown here is derived from an EMBL/GenBank/DDBJ whole genome shotgun (WGS) entry which is preliminary data.</text>
</comment>
<gene>
    <name evidence="1" type="ORF">PGT21_000929</name>
</gene>
<reference evidence="1 2" key="1">
    <citation type="submission" date="2019-05" db="EMBL/GenBank/DDBJ databases">
        <title>Emergence of the Ug99 lineage of the wheat stem rust pathogen through somatic hybridization.</title>
        <authorList>
            <person name="Li F."/>
            <person name="Upadhyaya N.M."/>
            <person name="Sperschneider J."/>
            <person name="Matny O."/>
            <person name="Nguyen-Phuc H."/>
            <person name="Mago R."/>
            <person name="Raley C."/>
            <person name="Miller M.E."/>
            <person name="Silverstein K.A.T."/>
            <person name="Henningsen E."/>
            <person name="Hirsch C.D."/>
            <person name="Visser B."/>
            <person name="Pretorius Z.A."/>
            <person name="Steffenson B.J."/>
            <person name="Schwessinger B."/>
            <person name="Dodds P.N."/>
            <person name="Figueroa M."/>
        </authorList>
    </citation>
    <scope>NUCLEOTIDE SEQUENCE [LARGE SCALE GENOMIC DNA]</scope>
    <source>
        <strain evidence="1">21-0</strain>
    </source>
</reference>
<organism evidence="1 2">
    <name type="scientific">Puccinia graminis f. sp. tritici</name>
    <dbReference type="NCBI Taxonomy" id="56615"/>
    <lineage>
        <taxon>Eukaryota</taxon>
        <taxon>Fungi</taxon>
        <taxon>Dikarya</taxon>
        <taxon>Basidiomycota</taxon>
        <taxon>Pucciniomycotina</taxon>
        <taxon>Pucciniomycetes</taxon>
        <taxon>Pucciniales</taxon>
        <taxon>Pucciniaceae</taxon>
        <taxon>Puccinia</taxon>
    </lineage>
</organism>
<dbReference type="EMBL" id="VSWC01000200">
    <property type="protein sequence ID" value="KAA1063989.1"/>
    <property type="molecule type" value="Genomic_DNA"/>
</dbReference>
<dbReference type="AlphaFoldDB" id="A0A5B0LI01"/>
<evidence type="ECO:0000313" key="1">
    <source>
        <dbReference type="EMBL" id="KAA1063989.1"/>
    </source>
</evidence>
<protein>
    <submittedName>
        <fullName evidence="1">Uncharacterized protein</fullName>
    </submittedName>
</protein>
<dbReference type="OrthoDB" id="2516992at2759"/>